<feature type="compositionally biased region" description="Basic residues" evidence="1">
    <location>
        <begin position="27"/>
        <end position="44"/>
    </location>
</feature>
<evidence type="ECO:0000313" key="3">
    <source>
        <dbReference type="Proteomes" id="UP000790347"/>
    </source>
</evidence>
<feature type="region of interest" description="Disordered" evidence="1">
    <location>
        <begin position="20"/>
        <end position="64"/>
    </location>
</feature>
<protein>
    <submittedName>
        <fullName evidence="2">Uncharacterized protein</fullName>
    </submittedName>
</protein>
<name>A0A922I3P0_DERFA</name>
<accession>A0A922I3P0</accession>
<proteinExistence type="predicted"/>
<evidence type="ECO:0000313" key="2">
    <source>
        <dbReference type="EMBL" id="KAH9521932.1"/>
    </source>
</evidence>
<reference evidence="2" key="1">
    <citation type="submission" date="2013-05" db="EMBL/GenBank/DDBJ databases">
        <authorList>
            <person name="Yim A.K.Y."/>
            <person name="Chan T.F."/>
            <person name="Ji K.M."/>
            <person name="Liu X.Y."/>
            <person name="Zhou J.W."/>
            <person name="Li R.Q."/>
            <person name="Yang K.Y."/>
            <person name="Li J."/>
            <person name="Li M."/>
            <person name="Law P.T.W."/>
            <person name="Wu Y.L."/>
            <person name="Cai Z.L."/>
            <person name="Qin H."/>
            <person name="Bao Y."/>
            <person name="Leung R.K.K."/>
            <person name="Ng P.K.S."/>
            <person name="Zou J."/>
            <person name="Zhong X.J."/>
            <person name="Ran P.X."/>
            <person name="Zhong N.S."/>
            <person name="Liu Z.G."/>
            <person name="Tsui S.K.W."/>
        </authorList>
    </citation>
    <scope>NUCLEOTIDE SEQUENCE</scope>
    <source>
        <strain evidence="2">Derf</strain>
        <tissue evidence="2">Whole organism</tissue>
    </source>
</reference>
<dbReference type="AlphaFoldDB" id="A0A922I3P0"/>
<sequence>MHACIHIMFRSMFSKSSLSSSFDFKVSSKKRRQSFLRRRRRRRRNQNDNDDDGGVGGCRSLDLQ</sequence>
<dbReference type="EMBL" id="ASGP02000002">
    <property type="protein sequence ID" value="KAH9521932.1"/>
    <property type="molecule type" value="Genomic_DNA"/>
</dbReference>
<comment type="caution">
    <text evidence="2">The sequence shown here is derived from an EMBL/GenBank/DDBJ whole genome shotgun (WGS) entry which is preliminary data.</text>
</comment>
<reference evidence="2" key="2">
    <citation type="journal article" date="2022" name="Res Sq">
        <title>Comparative Genomics Reveals Insights into the Divergent Evolution of Astigmatic Mites and Household Pest Adaptations.</title>
        <authorList>
            <person name="Xiong Q."/>
            <person name="Wan A.T.-Y."/>
            <person name="Liu X.-Y."/>
            <person name="Fung C.S.-H."/>
            <person name="Xiao X."/>
            <person name="Malainual N."/>
            <person name="Hou J."/>
            <person name="Wang L."/>
            <person name="Wang M."/>
            <person name="Yang K."/>
            <person name="Cui Y."/>
            <person name="Leung E."/>
            <person name="Nong W."/>
            <person name="Shin S.-K."/>
            <person name="Au S."/>
            <person name="Jeong K.Y."/>
            <person name="Chew F.T."/>
            <person name="Hui J."/>
            <person name="Leung T.F."/>
            <person name="Tungtrongchitr A."/>
            <person name="Zhong N."/>
            <person name="Liu Z."/>
            <person name="Tsui S."/>
        </authorList>
    </citation>
    <scope>NUCLEOTIDE SEQUENCE</scope>
    <source>
        <strain evidence="2">Derf</strain>
        <tissue evidence="2">Whole organism</tissue>
    </source>
</reference>
<organism evidence="2 3">
    <name type="scientific">Dermatophagoides farinae</name>
    <name type="common">American house dust mite</name>
    <dbReference type="NCBI Taxonomy" id="6954"/>
    <lineage>
        <taxon>Eukaryota</taxon>
        <taxon>Metazoa</taxon>
        <taxon>Ecdysozoa</taxon>
        <taxon>Arthropoda</taxon>
        <taxon>Chelicerata</taxon>
        <taxon>Arachnida</taxon>
        <taxon>Acari</taxon>
        <taxon>Acariformes</taxon>
        <taxon>Sarcoptiformes</taxon>
        <taxon>Astigmata</taxon>
        <taxon>Psoroptidia</taxon>
        <taxon>Analgoidea</taxon>
        <taxon>Pyroglyphidae</taxon>
        <taxon>Dermatophagoidinae</taxon>
        <taxon>Dermatophagoides</taxon>
    </lineage>
</organism>
<evidence type="ECO:0000256" key="1">
    <source>
        <dbReference type="SAM" id="MobiDB-lite"/>
    </source>
</evidence>
<gene>
    <name evidence="2" type="ORF">DERF_005545</name>
</gene>
<keyword evidence="3" id="KW-1185">Reference proteome</keyword>
<dbReference type="Proteomes" id="UP000790347">
    <property type="component" value="Unassembled WGS sequence"/>
</dbReference>